<comment type="caution">
    <text evidence="2">The sequence shown here is derived from an EMBL/GenBank/DDBJ whole genome shotgun (WGS) entry which is preliminary data.</text>
</comment>
<organism evidence="2 3">
    <name type="scientific">Araneus ventricosus</name>
    <name type="common">Orbweaver spider</name>
    <name type="synonym">Epeira ventricosa</name>
    <dbReference type="NCBI Taxonomy" id="182803"/>
    <lineage>
        <taxon>Eukaryota</taxon>
        <taxon>Metazoa</taxon>
        <taxon>Ecdysozoa</taxon>
        <taxon>Arthropoda</taxon>
        <taxon>Chelicerata</taxon>
        <taxon>Arachnida</taxon>
        <taxon>Araneae</taxon>
        <taxon>Araneomorphae</taxon>
        <taxon>Entelegynae</taxon>
        <taxon>Araneoidea</taxon>
        <taxon>Araneidae</taxon>
        <taxon>Araneus</taxon>
    </lineage>
</organism>
<evidence type="ECO:0000313" key="2">
    <source>
        <dbReference type="EMBL" id="GBM90855.1"/>
    </source>
</evidence>
<reference evidence="2 3" key="1">
    <citation type="journal article" date="2019" name="Sci. Rep.">
        <title>Orb-weaving spider Araneus ventricosus genome elucidates the spidroin gene catalogue.</title>
        <authorList>
            <person name="Kono N."/>
            <person name="Nakamura H."/>
            <person name="Ohtoshi R."/>
            <person name="Moran D.A.P."/>
            <person name="Shinohara A."/>
            <person name="Yoshida Y."/>
            <person name="Fujiwara M."/>
            <person name="Mori M."/>
            <person name="Tomita M."/>
            <person name="Arakawa K."/>
        </authorList>
    </citation>
    <scope>NUCLEOTIDE SEQUENCE [LARGE SCALE GENOMIC DNA]</scope>
</reference>
<protein>
    <submittedName>
        <fullName evidence="2">Uncharacterized protein</fullName>
    </submittedName>
</protein>
<sequence length="96" mass="11384">MRKKTEISPSNNSFDEIDPTPELPIPGEDPLLFDLSLTQAWENSTIPSLPTMERKTPWKRRKEIAIYTLHWHFCENKFLIKKGRKWKKKTNENSDN</sequence>
<dbReference type="EMBL" id="BGPR01003657">
    <property type="protein sequence ID" value="GBM90855.1"/>
    <property type="molecule type" value="Genomic_DNA"/>
</dbReference>
<evidence type="ECO:0000313" key="3">
    <source>
        <dbReference type="Proteomes" id="UP000499080"/>
    </source>
</evidence>
<proteinExistence type="predicted"/>
<feature type="region of interest" description="Disordered" evidence="1">
    <location>
        <begin position="1"/>
        <end position="27"/>
    </location>
</feature>
<accession>A0A4Y2JLY9</accession>
<gene>
    <name evidence="2" type="ORF">AVEN_49818_1</name>
</gene>
<keyword evidence="3" id="KW-1185">Reference proteome</keyword>
<dbReference type="AlphaFoldDB" id="A0A4Y2JLY9"/>
<dbReference type="Proteomes" id="UP000499080">
    <property type="component" value="Unassembled WGS sequence"/>
</dbReference>
<name>A0A4Y2JLY9_ARAVE</name>
<evidence type="ECO:0000256" key="1">
    <source>
        <dbReference type="SAM" id="MobiDB-lite"/>
    </source>
</evidence>